<accession>A0A6B0UGG1</accession>
<name>A0A6B0UGG1_IXORI</name>
<organism evidence="1">
    <name type="scientific">Ixodes ricinus</name>
    <name type="common">Common tick</name>
    <name type="synonym">Acarus ricinus</name>
    <dbReference type="NCBI Taxonomy" id="34613"/>
    <lineage>
        <taxon>Eukaryota</taxon>
        <taxon>Metazoa</taxon>
        <taxon>Ecdysozoa</taxon>
        <taxon>Arthropoda</taxon>
        <taxon>Chelicerata</taxon>
        <taxon>Arachnida</taxon>
        <taxon>Acari</taxon>
        <taxon>Parasitiformes</taxon>
        <taxon>Ixodida</taxon>
        <taxon>Ixodoidea</taxon>
        <taxon>Ixodidae</taxon>
        <taxon>Ixodinae</taxon>
        <taxon>Ixodes</taxon>
    </lineage>
</organism>
<sequence>MGFRNGSSATLLTNSSTLVWLDGASARIESFGRSFRYPILHRRLCVCVVSLSGISEVLERSSKPLILMLCLRRVPFLTCVCGGREGVGHGGQSEHALVRQKSRA</sequence>
<proteinExistence type="predicted"/>
<protein>
    <submittedName>
        <fullName evidence="1">Uncharacterized protein</fullName>
    </submittedName>
</protein>
<evidence type="ECO:0000313" key="1">
    <source>
        <dbReference type="EMBL" id="MXU88930.1"/>
    </source>
</evidence>
<reference evidence="1" key="1">
    <citation type="submission" date="2019-12" db="EMBL/GenBank/DDBJ databases">
        <title>An insight into the sialome of adult female Ixodes ricinus ticks feeding for 6 days.</title>
        <authorList>
            <person name="Perner J."/>
            <person name="Ribeiro J.M.C."/>
        </authorList>
    </citation>
    <scope>NUCLEOTIDE SEQUENCE</scope>
    <source>
        <strain evidence="1">Semi-engorged</strain>
        <tissue evidence="1">Salivary glands</tissue>
    </source>
</reference>
<dbReference type="AlphaFoldDB" id="A0A6B0UGG1"/>
<dbReference type="EMBL" id="GIFC01006847">
    <property type="protein sequence ID" value="MXU88930.1"/>
    <property type="molecule type" value="Transcribed_RNA"/>
</dbReference>